<comment type="caution">
    <text evidence="3">The sequence shown here is derived from an EMBL/GenBank/DDBJ whole genome shotgun (WGS) entry which is preliminary data.</text>
</comment>
<gene>
    <name evidence="3" type="ORF">BHQ18_13440</name>
</gene>
<dbReference type="SUPFAM" id="SSF53448">
    <property type="entry name" value="Nucleotide-diphospho-sugar transferases"/>
    <property type="match status" value="1"/>
</dbReference>
<evidence type="ECO:0000256" key="1">
    <source>
        <dbReference type="ARBA" id="ARBA00022679"/>
    </source>
</evidence>
<accession>A0A1E3RJ39</accession>
<dbReference type="Pfam" id="PF01128">
    <property type="entry name" value="IspD"/>
    <property type="match status" value="1"/>
</dbReference>
<keyword evidence="2" id="KW-0548">Nucleotidyltransferase</keyword>
<reference evidence="4" key="1">
    <citation type="submission" date="2016-09" db="EMBL/GenBank/DDBJ databases">
        <authorList>
            <person name="Greninger A.L."/>
            <person name="Jerome K.R."/>
            <person name="Mcnair B."/>
            <person name="Wallis C."/>
            <person name="Fang F."/>
        </authorList>
    </citation>
    <scope>NUCLEOTIDE SEQUENCE [LARGE SCALE GENOMIC DNA]</scope>
    <source>
        <strain evidence="4">M6</strain>
    </source>
</reference>
<name>A0A1E3RJ39_MYCFV</name>
<dbReference type="PANTHER" id="PTHR32125:SF4">
    <property type="entry name" value="2-C-METHYL-D-ERYTHRITOL 4-PHOSPHATE CYTIDYLYLTRANSFERASE, CHLOROPLASTIC"/>
    <property type="match status" value="1"/>
</dbReference>
<protein>
    <recommendedName>
        <fullName evidence="5">2-C-methyl-D-erythritol 4-phosphate cytidylyltransferase</fullName>
    </recommendedName>
</protein>
<dbReference type="PANTHER" id="PTHR32125">
    <property type="entry name" value="2-C-METHYL-D-ERYTHRITOL 4-PHOSPHATE CYTIDYLYLTRANSFERASE, CHLOROPLASTIC"/>
    <property type="match status" value="1"/>
</dbReference>
<dbReference type="AlphaFoldDB" id="A0A1E3RJ39"/>
<dbReference type="InterPro" id="IPR050088">
    <property type="entry name" value="IspD/TarI_cytidylyltransf_bact"/>
</dbReference>
<dbReference type="OrthoDB" id="9802561at2"/>
<evidence type="ECO:0000256" key="2">
    <source>
        <dbReference type="ARBA" id="ARBA00022695"/>
    </source>
</evidence>
<dbReference type="EMBL" id="MIHA01000008">
    <property type="protein sequence ID" value="ODQ89895.1"/>
    <property type="molecule type" value="Genomic_DNA"/>
</dbReference>
<dbReference type="RefSeq" id="WP_069414108.1">
    <property type="nucleotide sequence ID" value="NZ_JACKUL010000024.1"/>
</dbReference>
<dbReference type="Proteomes" id="UP000094053">
    <property type="component" value="Unassembled WGS sequence"/>
</dbReference>
<proteinExistence type="predicted"/>
<dbReference type="Gene3D" id="3.90.550.10">
    <property type="entry name" value="Spore Coat Polysaccharide Biosynthesis Protein SpsA, Chain A"/>
    <property type="match status" value="1"/>
</dbReference>
<dbReference type="InterPro" id="IPR034683">
    <property type="entry name" value="IspD/TarI"/>
</dbReference>
<dbReference type="GO" id="GO:0050518">
    <property type="term" value="F:2-C-methyl-D-erythritol 4-phosphate cytidylyltransferase activity"/>
    <property type="evidence" value="ECO:0007669"/>
    <property type="project" value="TreeGrafter"/>
</dbReference>
<evidence type="ECO:0000313" key="4">
    <source>
        <dbReference type="Proteomes" id="UP000094053"/>
    </source>
</evidence>
<dbReference type="STRING" id="1776.BHQ18_13440"/>
<organism evidence="3 4">
    <name type="scientific">Mycolicibacterium flavescens</name>
    <name type="common">Mycobacterium flavescens</name>
    <dbReference type="NCBI Taxonomy" id="1776"/>
    <lineage>
        <taxon>Bacteria</taxon>
        <taxon>Bacillati</taxon>
        <taxon>Actinomycetota</taxon>
        <taxon>Actinomycetes</taxon>
        <taxon>Mycobacteriales</taxon>
        <taxon>Mycobacteriaceae</taxon>
        <taxon>Mycolicibacterium</taxon>
    </lineage>
</organism>
<keyword evidence="1" id="KW-0808">Transferase</keyword>
<keyword evidence="4" id="KW-1185">Reference proteome</keyword>
<dbReference type="InterPro" id="IPR029044">
    <property type="entry name" value="Nucleotide-diphossugar_trans"/>
</dbReference>
<evidence type="ECO:0008006" key="5">
    <source>
        <dbReference type="Google" id="ProtNLM"/>
    </source>
</evidence>
<evidence type="ECO:0000313" key="3">
    <source>
        <dbReference type="EMBL" id="ODQ89895.1"/>
    </source>
</evidence>
<sequence length="222" mass="23086">MTAQLSAVVPVPPVAADIARYRLDGSAVLEKVVRALLESVADPAAVVVACAPAHVDIVETLLADDDLEAVQVLAGGTDWMQCLAAVVTHIARQANSARYVLVHDVRQPLTSAAVRDSVVTALGEGAEMVLPVLPVTDSVKAVDAQGAVTATLDRSTLRTAQFPRGFATARLVRIVDTGTADEIAAALATGAPITTVEGDPHAFVVESRSDTVFVDAVMSSRR</sequence>